<accession>A0A7K1XV78</accession>
<comment type="caution">
    <text evidence="1">The sequence shown here is derived from an EMBL/GenBank/DDBJ whole genome shotgun (WGS) entry which is preliminary data.</text>
</comment>
<name>A0A7K1XV78_9SPHI</name>
<dbReference type="EMBL" id="WVHS01000001">
    <property type="protein sequence ID" value="MXV14901.1"/>
    <property type="molecule type" value="Genomic_DNA"/>
</dbReference>
<dbReference type="RefSeq" id="WP_160905843.1">
    <property type="nucleotide sequence ID" value="NZ_WVHS01000001.1"/>
</dbReference>
<keyword evidence="2" id="KW-1185">Reference proteome</keyword>
<dbReference type="AlphaFoldDB" id="A0A7K1XV78"/>
<proteinExistence type="predicted"/>
<dbReference type="Proteomes" id="UP000451233">
    <property type="component" value="Unassembled WGS sequence"/>
</dbReference>
<protein>
    <recommendedName>
        <fullName evidence="3">XRE family transcriptional regulator</fullName>
    </recommendedName>
</protein>
<evidence type="ECO:0008006" key="3">
    <source>
        <dbReference type="Google" id="ProtNLM"/>
    </source>
</evidence>
<sequence>MYKYRLHDLLDNLPKKDFNKAMRVIPKVLGVSFNTFLNYRNIKLADQRDIPHQKVLILEKIFGLNHGELDNFKIECKHISQLLNEDTG</sequence>
<organism evidence="1 2">
    <name type="scientific">Hufsiella ginkgonis</name>
    <dbReference type="NCBI Taxonomy" id="2695274"/>
    <lineage>
        <taxon>Bacteria</taxon>
        <taxon>Pseudomonadati</taxon>
        <taxon>Bacteroidota</taxon>
        <taxon>Sphingobacteriia</taxon>
        <taxon>Sphingobacteriales</taxon>
        <taxon>Sphingobacteriaceae</taxon>
        <taxon>Hufsiella</taxon>
    </lineage>
</organism>
<gene>
    <name evidence="1" type="ORF">GS398_06295</name>
</gene>
<evidence type="ECO:0000313" key="1">
    <source>
        <dbReference type="EMBL" id="MXV14901.1"/>
    </source>
</evidence>
<reference evidence="1 2" key="1">
    <citation type="submission" date="2019-11" db="EMBL/GenBank/DDBJ databases">
        <title>Pedobacter sp. HMF7056 Genome sequencing and assembly.</title>
        <authorList>
            <person name="Kang H."/>
            <person name="Kim H."/>
            <person name="Joh K."/>
        </authorList>
    </citation>
    <scope>NUCLEOTIDE SEQUENCE [LARGE SCALE GENOMIC DNA]</scope>
    <source>
        <strain evidence="1 2">HMF7056</strain>
    </source>
</reference>
<evidence type="ECO:0000313" key="2">
    <source>
        <dbReference type="Proteomes" id="UP000451233"/>
    </source>
</evidence>